<accession>A0AAV7KAK2</accession>
<dbReference type="InterPro" id="IPR011042">
    <property type="entry name" value="6-blade_b-propeller_TolB-like"/>
</dbReference>
<sequence length="350" mass="40439">MAIATSPDVCNTFLTKSASIRFQIKSNFSRLTQRINTRRNDLLKKLEQYETRYKQLTEESEQAFNKLEDLKHNSKDILSMNLLNSFQTKIHGYIDTEIINLENEIRTMDVTFEWDDTVERLVSDLGLSDPRGICVDRNTSNIYITDRKDEKSSVYVYNTAGEPLLRIGEHDKEMDSPFGIAVHEDKIYVSQSSSHSILKYQYFQSSIPKKTSSLAEMKGFLKNPTFMSIDEYNSHVYVCDTGNKRIVRYTKFLKFHSEVCGKRDSIPVDVKISGNFIFILFIQYGLGYLVSNSFEISLFSKSEGNPFQKSILKRSFSEIQSFNFDIDMNENILVSHSSQKSFVCIIFVEI</sequence>
<dbReference type="EMBL" id="JAKMXF010000110">
    <property type="protein sequence ID" value="KAI6657935.1"/>
    <property type="molecule type" value="Genomic_DNA"/>
</dbReference>
<protein>
    <submittedName>
        <fullName evidence="2">Uncharacterized protein</fullName>
    </submittedName>
</protein>
<reference evidence="2 3" key="1">
    <citation type="journal article" date="2023" name="BMC Biol.">
        <title>The compact genome of the sponge Oopsacas minuta (Hexactinellida) is lacking key metazoan core genes.</title>
        <authorList>
            <person name="Santini S."/>
            <person name="Schenkelaars Q."/>
            <person name="Jourda C."/>
            <person name="Duchesne M."/>
            <person name="Belahbib H."/>
            <person name="Rocher C."/>
            <person name="Selva M."/>
            <person name="Riesgo A."/>
            <person name="Vervoort M."/>
            <person name="Leys S.P."/>
            <person name="Kodjabachian L."/>
            <person name="Le Bivic A."/>
            <person name="Borchiellini C."/>
            <person name="Claverie J.M."/>
            <person name="Renard E."/>
        </authorList>
    </citation>
    <scope>NUCLEOTIDE SEQUENCE [LARGE SCALE GENOMIC DNA]</scope>
    <source>
        <strain evidence="2">SPO-2</strain>
    </source>
</reference>
<evidence type="ECO:0000313" key="3">
    <source>
        <dbReference type="Proteomes" id="UP001165289"/>
    </source>
</evidence>
<evidence type="ECO:0000313" key="2">
    <source>
        <dbReference type="EMBL" id="KAI6657935.1"/>
    </source>
</evidence>
<dbReference type="GO" id="GO:0061630">
    <property type="term" value="F:ubiquitin protein ligase activity"/>
    <property type="evidence" value="ECO:0007669"/>
    <property type="project" value="TreeGrafter"/>
</dbReference>
<name>A0AAV7KAK2_9METZ</name>
<comment type="caution">
    <text evidence="2">The sequence shown here is derived from an EMBL/GenBank/DDBJ whole genome shotgun (WGS) entry which is preliminary data.</text>
</comment>
<dbReference type="InterPro" id="IPR050952">
    <property type="entry name" value="TRIM-NHL_E3_ligases"/>
</dbReference>
<organism evidence="2 3">
    <name type="scientific">Oopsacas minuta</name>
    <dbReference type="NCBI Taxonomy" id="111878"/>
    <lineage>
        <taxon>Eukaryota</taxon>
        <taxon>Metazoa</taxon>
        <taxon>Porifera</taxon>
        <taxon>Hexactinellida</taxon>
        <taxon>Hexasterophora</taxon>
        <taxon>Lyssacinosida</taxon>
        <taxon>Leucopsacidae</taxon>
        <taxon>Oopsacas</taxon>
    </lineage>
</organism>
<keyword evidence="3" id="KW-1185">Reference proteome</keyword>
<dbReference type="GO" id="GO:0043161">
    <property type="term" value="P:proteasome-mediated ubiquitin-dependent protein catabolic process"/>
    <property type="evidence" value="ECO:0007669"/>
    <property type="project" value="TreeGrafter"/>
</dbReference>
<dbReference type="AlphaFoldDB" id="A0AAV7KAK2"/>
<evidence type="ECO:0000256" key="1">
    <source>
        <dbReference type="SAM" id="Coils"/>
    </source>
</evidence>
<dbReference type="PANTHER" id="PTHR24104">
    <property type="entry name" value="E3 UBIQUITIN-PROTEIN LIGASE NHLRC1-RELATED"/>
    <property type="match status" value="1"/>
</dbReference>
<keyword evidence="1" id="KW-0175">Coiled coil</keyword>
<dbReference type="PANTHER" id="PTHR24104:SF25">
    <property type="entry name" value="PROTEIN LIN-41"/>
    <property type="match status" value="1"/>
</dbReference>
<proteinExistence type="predicted"/>
<dbReference type="Gene3D" id="2.120.10.30">
    <property type="entry name" value="TolB, C-terminal domain"/>
    <property type="match status" value="2"/>
</dbReference>
<gene>
    <name evidence="2" type="ORF">LOD99_15653</name>
</gene>
<dbReference type="Proteomes" id="UP001165289">
    <property type="component" value="Unassembled WGS sequence"/>
</dbReference>
<dbReference type="GO" id="GO:0008270">
    <property type="term" value="F:zinc ion binding"/>
    <property type="evidence" value="ECO:0007669"/>
    <property type="project" value="UniProtKB-KW"/>
</dbReference>
<dbReference type="GO" id="GO:0000209">
    <property type="term" value="P:protein polyubiquitination"/>
    <property type="evidence" value="ECO:0007669"/>
    <property type="project" value="TreeGrafter"/>
</dbReference>
<dbReference type="SUPFAM" id="SSF63825">
    <property type="entry name" value="YWTD domain"/>
    <property type="match status" value="1"/>
</dbReference>
<feature type="coiled-coil region" evidence="1">
    <location>
        <begin position="32"/>
        <end position="73"/>
    </location>
</feature>